<name>A0A7I7Q1N6_9MYCO</name>
<keyword evidence="4" id="KW-1185">Reference proteome</keyword>
<dbReference type="Pfam" id="PF00582">
    <property type="entry name" value="Usp"/>
    <property type="match status" value="2"/>
</dbReference>
<dbReference type="PRINTS" id="PR01438">
    <property type="entry name" value="UNVRSLSTRESS"/>
</dbReference>
<evidence type="ECO:0000256" key="1">
    <source>
        <dbReference type="ARBA" id="ARBA00008791"/>
    </source>
</evidence>
<dbReference type="Gene3D" id="3.40.50.620">
    <property type="entry name" value="HUPs"/>
    <property type="match status" value="2"/>
</dbReference>
<dbReference type="InterPro" id="IPR006016">
    <property type="entry name" value="UspA"/>
</dbReference>
<dbReference type="PANTHER" id="PTHR43010:SF1">
    <property type="entry name" value="USPA DOMAIN-CONTAINING PROTEIN"/>
    <property type="match status" value="1"/>
</dbReference>
<sequence length="294" mass="30949">MSETTKKYGTVVCVDGSAASDAAVAWGAGDAAMRHTPITLIHAVPPIVVGWPVGQLYDEMPEWQKEAGQEVVERAHKTLSARLGETESPKVRMEMVYSNVAPALIEASKDASIMVVGSQGLGALGRLLLGSVTAALLHHAHCPVAVIHSDGDAAPDSTAPVLLGVDGSPASEAATALAFDEASRRGVALVALHAWSDVGVFPMLGMDWRDSEARGLEILAERLAGWQEQYADVHVKRVLCCDQPSRWLLDESQRAQLVVVGSHGRGGFVGMLLGSVSSHVAQTATVPVIVVRGD</sequence>
<evidence type="ECO:0000313" key="4">
    <source>
        <dbReference type="Proteomes" id="UP000467130"/>
    </source>
</evidence>
<comment type="similarity">
    <text evidence="1">Belongs to the universal stress protein A family.</text>
</comment>
<dbReference type="RefSeq" id="WP_163788412.1">
    <property type="nucleotide sequence ID" value="NZ_AP022587.1"/>
</dbReference>
<dbReference type="PANTHER" id="PTHR43010">
    <property type="entry name" value="UNIVERSAL STRESS PROTEIN SLR1230"/>
    <property type="match status" value="1"/>
</dbReference>
<dbReference type="CDD" id="cd23661">
    <property type="entry name" value="USP_Rv2623_repeat2"/>
    <property type="match status" value="1"/>
</dbReference>
<dbReference type="KEGG" id="msto:MSTO_04790"/>
<reference evidence="3 4" key="1">
    <citation type="journal article" date="2019" name="Emerg. Microbes Infect.">
        <title>Comprehensive subspecies identification of 175 nontuberculous mycobacteria species based on 7547 genomic profiles.</title>
        <authorList>
            <person name="Matsumoto Y."/>
            <person name="Kinjo T."/>
            <person name="Motooka D."/>
            <person name="Nabeya D."/>
            <person name="Jung N."/>
            <person name="Uechi K."/>
            <person name="Horii T."/>
            <person name="Iida T."/>
            <person name="Fujita J."/>
            <person name="Nakamura S."/>
        </authorList>
    </citation>
    <scope>NUCLEOTIDE SEQUENCE [LARGE SCALE GENOMIC DNA]</scope>
    <source>
        <strain evidence="3 4">JCM 17783</strain>
    </source>
</reference>
<evidence type="ECO:0000259" key="2">
    <source>
        <dbReference type="Pfam" id="PF00582"/>
    </source>
</evidence>
<dbReference type="InterPro" id="IPR051688">
    <property type="entry name" value="USP_A"/>
</dbReference>
<feature type="domain" description="UspA" evidence="2">
    <location>
        <begin position="160"/>
        <end position="292"/>
    </location>
</feature>
<accession>A0A7I7Q1N6</accession>
<dbReference type="EMBL" id="AP022587">
    <property type="protein sequence ID" value="BBY20274.1"/>
    <property type="molecule type" value="Genomic_DNA"/>
</dbReference>
<dbReference type="SUPFAM" id="SSF52402">
    <property type="entry name" value="Adenine nucleotide alpha hydrolases-like"/>
    <property type="match status" value="2"/>
</dbReference>
<proteinExistence type="inferred from homology"/>
<dbReference type="CDD" id="cd23944">
    <property type="entry name" value="USP_Rv2623_repeat1"/>
    <property type="match status" value="1"/>
</dbReference>
<gene>
    <name evidence="3" type="ORF">MSTO_04790</name>
</gene>
<feature type="domain" description="UspA" evidence="2">
    <location>
        <begin position="11"/>
        <end position="148"/>
    </location>
</feature>
<dbReference type="InterPro" id="IPR014729">
    <property type="entry name" value="Rossmann-like_a/b/a_fold"/>
</dbReference>
<protein>
    <submittedName>
        <fullName evidence="3">Universal stress protein</fullName>
    </submittedName>
</protein>
<dbReference type="InterPro" id="IPR006015">
    <property type="entry name" value="Universal_stress_UspA"/>
</dbReference>
<dbReference type="Proteomes" id="UP000467130">
    <property type="component" value="Chromosome"/>
</dbReference>
<dbReference type="AlphaFoldDB" id="A0A7I7Q1N6"/>
<organism evidence="3 4">
    <name type="scientific">Mycobacterium stomatepiae</name>
    <dbReference type="NCBI Taxonomy" id="470076"/>
    <lineage>
        <taxon>Bacteria</taxon>
        <taxon>Bacillati</taxon>
        <taxon>Actinomycetota</taxon>
        <taxon>Actinomycetes</taxon>
        <taxon>Mycobacteriales</taxon>
        <taxon>Mycobacteriaceae</taxon>
        <taxon>Mycobacterium</taxon>
        <taxon>Mycobacterium simiae complex</taxon>
    </lineage>
</organism>
<evidence type="ECO:0000313" key="3">
    <source>
        <dbReference type="EMBL" id="BBY20274.1"/>
    </source>
</evidence>